<evidence type="ECO:0000256" key="2">
    <source>
        <dbReference type="ARBA" id="ARBA00022692"/>
    </source>
</evidence>
<dbReference type="PROSITE" id="PS50088">
    <property type="entry name" value="ANK_REPEAT"/>
    <property type="match status" value="1"/>
</dbReference>
<feature type="transmembrane region" description="Helical" evidence="8">
    <location>
        <begin position="309"/>
        <end position="334"/>
    </location>
</feature>
<dbReference type="Pfam" id="PF13962">
    <property type="entry name" value="PGG"/>
    <property type="match status" value="1"/>
</dbReference>
<keyword evidence="11" id="KW-1185">Reference proteome</keyword>
<dbReference type="Pfam" id="PF00023">
    <property type="entry name" value="Ank"/>
    <property type="match status" value="1"/>
</dbReference>
<comment type="subcellular location">
    <subcellularLocation>
        <location evidence="1">Membrane</location>
        <topology evidence="1">Multi-pass membrane protein</topology>
    </subcellularLocation>
</comment>
<keyword evidence="5 7" id="KW-0040">ANK repeat</keyword>
<evidence type="ECO:0000256" key="6">
    <source>
        <dbReference type="ARBA" id="ARBA00023136"/>
    </source>
</evidence>
<dbReference type="Proteomes" id="UP001443914">
    <property type="component" value="Unassembled WGS sequence"/>
</dbReference>
<sequence length="362" mass="40702">MNAEGLGKRLLEKFWWMINLANDNKKTALDIAKEKKVLWLVNLLMNPSQIQKERFDWIMACKRGDTQAVLAFIDHCPDLQRACREENDTPLHHIELPTYKDYLDFLKKPSIGEVKNTTDHNGATPLHRALERKDMLLAKALLIDDGVDRDIADHNGVTVMELLAKLCKENDEWENMCKEIKVNPYLKTSYIRRGTDLDQMRSTLSVVAALLATITFAAGFTLPGGINNTTGEAILAKKAPFLVFLLADVYAMCTAILVLFCLIWSMVSKSDMARLLVDRSVFILMQSLYSTLLAFMTGIYTVIAKRSLWAAILIFVMCSIIGISANKIILHYAIAKFVPAANKRDRMQLLEEGSAGASSARR</sequence>
<dbReference type="SUPFAM" id="SSF48403">
    <property type="entry name" value="Ankyrin repeat"/>
    <property type="match status" value="1"/>
</dbReference>
<dbReference type="PANTHER" id="PTHR24186:SF46">
    <property type="entry name" value="PROTEIN ACCELERATED CELL DEATH 6-LIKE"/>
    <property type="match status" value="1"/>
</dbReference>
<dbReference type="Gene3D" id="1.25.40.20">
    <property type="entry name" value="Ankyrin repeat-containing domain"/>
    <property type="match status" value="1"/>
</dbReference>
<feature type="transmembrane region" description="Helical" evidence="8">
    <location>
        <begin position="242"/>
        <end position="267"/>
    </location>
</feature>
<evidence type="ECO:0000313" key="10">
    <source>
        <dbReference type="EMBL" id="KAK9689097.1"/>
    </source>
</evidence>
<evidence type="ECO:0000256" key="1">
    <source>
        <dbReference type="ARBA" id="ARBA00004141"/>
    </source>
</evidence>
<dbReference type="EMBL" id="JBDFQZ010000009">
    <property type="protein sequence ID" value="KAK9689097.1"/>
    <property type="molecule type" value="Genomic_DNA"/>
</dbReference>
<dbReference type="InterPro" id="IPR026961">
    <property type="entry name" value="PGG_dom"/>
</dbReference>
<dbReference type="InterPro" id="IPR036770">
    <property type="entry name" value="Ankyrin_rpt-contain_sf"/>
</dbReference>
<evidence type="ECO:0000256" key="5">
    <source>
        <dbReference type="ARBA" id="ARBA00023043"/>
    </source>
</evidence>
<evidence type="ECO:0000256" key="3">
    <source>
        <dbReference type="ARBA" id="ARBA00022737"/>
    </source>
</evidence>
<gene>
    <name evidence="10" type="ORF">RND81_09G035100</name>
</gene>
<dbReference type="PROSITE" id="PS50297">
    <property type="entry name" value="ANK_REP_REGION"/>
    <property type="match status" value="1"/>
</dbReference>
<dbReference type="InterPro" id="IPR002110">
    <property type="entry name" value="Ankyrin_rpt"/>
</dbReference>
<keyword evidence="3" id="KW-0677">Repeat</keyword>
<feature type="repeat" description="ANK" evidence="7">
    <location>
        <begin position="121"/>
        <end position="154"/>
    </location>
</feature>
<protein>
    <recommendedName>
        <fullName evidence="9">PGG domain-containing protein</fullName>
    </recommendedName>
</protein>
<keyword evidence="2 8" id="KW-0812">Transmembrane</keyword>
<evidence type="ECO:0000256" key="8">
    <source>
        <dbReference type="SAM" id="Phobius"/>
    </source>
</evidence>
<evidence type="ECO:0000259" key="9">
    <source>
        <dbReference type="Pfam" id="PF13962"/>
    </source>
</evidence>
<evidence type="ECO:0000256" key="4">
    <source>
        <dbReference type="ARBA" id="ARBA00022989"/>
    </source>
</evidence>
<proteinExistence type="predicted"/>
<feature type="transmembrane region" description="Helical" evidence="8">
    <location>
        <begin position="279"/>
        <end position="303"/>
    </location>
</feature>
<dbReference type="GO" id="GO:0005886">
    <property type="term" value="C:plasma membrane"/>
    <property type="evidence" value="ECO:0007669"/>
    <property type="project" value="TreeGrafter"/>
</dbReference>
<reference evidence="10" key="1">
    <citation type="submission" date="2024-03" db="EMBL/GenBank/DDBJ databases">
        <title>WGS assembly of Saponaria officinalis var. Norfolk2.</title>
        <authorList>
            <person name="Jenkins J."/>
            <person name="Shu S."/>
            <person name="Grimwood J."/>
            <person name="Barry K."/>
            <person name="Goodstein D."/>
            <person name="Schmutz J."/>
            <person name="Leebens-Mack J."/>
            <person name="Osbourn A."/>
        </authorList>
    </citation>
    <scope>NUCLEOTIDE SEQUENCE [LARGE SCALE GENOMIC DNA]</scope>
    <source>
        <strain evidence="10">JIC</strain>
    </source>
</reference>
<keyword evidence="6 8" id="KW-0472">Membrane</keyword>
<keyword evidence="4 8" id="KW-1133">Transmembrane helix</keyword>
<feature type="domain" description="PGG" evidence="9">
    <location>
        <begin position="196"/>
        <end position="302"/>
    </location>
</feature>
<accession>A0AAW1IGA8</accession>
<evidence type="ECO:0000256" key="7">
    <source>
        <dbReference type="PROSITE-ProRule" id="PRU00023"/>
    </source>
</evidence>
<dbReference type="AlphaFoldDB" id="A0AAW1IGA8"/>
<feature type="transmembrane region" description="Helical" evidence="8">
    <location>
        <begin position="202"/>
        <end position="222"/>
    </location>
</feature>
<organism evidence="10 11">
    <name type="scientific">Saponaria officinalis</name>
    <name type="common">Common soapwort</name>
    <name type="synonym">Lychnis saponaria</name>
    <dbReference type="NCBI Taxonomy" id="3572"/>
    <lineage>
        <taxon>Eukaryota</taxon>
        <taxon>Viridiplantae</taxon>
        <taxon>Streptophyta</taxon>
        <taxon>Embryophyta</taxon>
        <taxon>Tracheophyta</taxon>
        <taxon>Spermatophyta</taxon>
        <taxon>Magnoliopsida</taxon>
        <taxon>eudicotyledons</taxon>
        <taxon>Gunneridae</taxon>
        <taxon>Pentapetalae</taxon>
        <taxon>Caryophyllales</taxon>
        <taxon>Caryophyllaceae</taxon>
        <taxon>Caryophylleae</taxon>
        <taxon>Saponaria</taxon>
    </lineage>
</organism>
<evidence type="ECO:0000313" key="11">
    <source>
        <dbReference type="Proteomes" id="UP001443914"/>
    </source>
</evidence>
<comment type="caution">
    <text evidence="10">The sequence shown here is derived from an EMBL/GenBank/DDBJ whole genome shotgun (WGS) entry which is preliminary data.</text>
</comment>
<dbReference type="PANTHER" id="PTHR24186">
    <property type="entry name" value="PROTEIN PHOSPHATASE 1 REGULATORY SUBUNIT"/>
    <property type="match status" value="1"/>
</dbReference>
<name>A0AAW1IGA8_SAPOF</name>